<dbReference type="AlphaFoldDB" id="A0A5N7A5M9"/>
<dbReference type="PANTHER" id="PTHR12585">
    <property type="entry name" value="SCC1 / RAD21 FAMILY MEMBER"/>
    <property type="match status" value="1"/>
</dbReference>
<protein>
    <submittedName>
        <fullName evidence="5">Rec8 like protein-domain-containing protein</fullName>
    </submittedName>
</protein>
<reference evidence="5 6" key="1">
    <citation type="submission" date="2019-04" db="EMBL/GenBank/DDBJ databases">
        <title>Friends and foes A comparative genomics studyof 23 Aspergillus species from section Flavi.</title>
        <authorList>
            <consortium name="DOE Joint Genome Institute"/>
            <person name="Kjaerbolling I."/>
            <person name="Vesth T."/>
            <person name="Frisvad J.C."/>
            <person name="Nybo J.L."/>
            <person name="Theobald S."/>
            <person name="Kildgaard S."/>
            <person name="Isbrandt T."/>
            <person name="Kuo A."/>
            <person name="Sato A."/>
            <person name="Lyhne E.K."/>
            <person name="Kogle M.E."/>
            <person name="Wiebenga A."/>
            <person name="Kun R.S."/>
            <person name="Lubbers R.J."/>
            <person name="Makela M.R."/>
            <person name="Barry K."/>
            <person name="Chovatia M."/>
            <person name="Clum A."/>
            <person name="Daum C."/>
            <person name="Haridas S."/>
            <person name="He G."/>
            <person name="LaButti K."/>
            <person name="Lipzen A."/>
            <person name="Mondo S."/>
            <person name="Riley R."/>
            <person name="Salamov A."/>
            <person name="Simmons B.A."/>
            <person name="Magnuson J.K."/>
            <person name="Henrissat B."/>
            <person name="Mortensen U.H."/>
            <person name="Larsen T.O."/>
            <person name="Devries R.P."/>
            <person name="Grigoriev I.V."/>
            <person name="Machida M."/>
            <person name="Baker S.E."/>
            <person name="Andersen M.R."/>
        </authorList>
    </citation>
    <scope>NUCLEOTIDE SEQUENCE [LARGE SCALE GENOMIC DNA]</scope>
    <source>
        <strain evidence="5 6">CBS 763.97</strain>
    </source>
</reference>
<dbReference type="InterPro" id="IPR006910">
    <property type="entry name" value="Rad21_Rec8_N"/>
</dbReference>
<sequence length="724" mass="79504">MFYSHEMLTSPDHGVATIWLVATLGSKSISKKLNRKVILDVDVPRACHVIMDPEAPMALRLQGNLLYGVSRVYSQQCGYALTDVQAMHDRMRTLFKVLPGGGLDPTAGKARPDQLILPYDSSFLPECDLPGMGMDLSKLSLPFDTTASQQSDLLWPKTPDLSQSALLRSPSLRFSFSYDDMILKDGGGIDSETNVPSSVQRSIDLGGLAATTFAEEGGILLQPDFEFDEDGNLIELGEAYRETAKRKTSRHVSEAPLLDEAMNIGLNDVAFDYQSMPIDEGIDIIAKHQDERLIHASRATKRRRSESESTDELKLIPDETAATVPQKRRASRLQILDDRTALRNTELGNMNSDYVQNMAIASKQKRQNKLPTQAKKNASFWVFGQGIGSVGLGLGASRVPHPLQQFSGEGLYAALSPTARRKGLKRSRLLRDDSEADFDVRCVRAREENEEQVGRGGVVDNDDIWQDVEIGRHAPSIFRDDNSFSSQMPWNITASVQSSQHGSSVVSGLRGVANVIDPSASRGRDLTASHLAGRGRSRNRLTSASPLASRGFPLDAEAVDNLTLPGNDDVDVLSDFDLSQYLQTELFGATHGNTGDDANASTYSRQVTLQARLPKSSLDQESQNFLGFLTKKLEAMPVEHTGEMDEDGFINSPSAYHGSKAIGFSALLPPAETSASVATEGLMHILTLATKGFLSVRQDDYQDRSTRYHIRYEFGEIFLQLSEV</sequence>
<dbReference type="EMBL" id="ML737636">
    <property type="protein sequence ID" value="KAE8365164.1"/>
    <property type="molecule type" value="Genomic_DNA"/>
</dbReference>
<evidence type="ECO:0000313" key="6">
    <source>
        <dbReference type="Proteomes" id="UP000326268"/>
    </source>
</evidence>
<dbReference type="CDD" id="cd21789">
    <property type="entry name" value="Rad21_Rec8_M_SpRec8p-like"/>
    <property type="match status" value="1"/>
</dbReference>
<feature type="region of interest" description="Disordered" evidence="3">
    <location>
        <begin position="528"/>
        <end position="547"/>
    </location>
</feature>
<keyword evidence="6" id="KW-1185">Reference proteome</keyword>
<proteinExistence type="predicted"/>
<dbReference type="GO" id="GO:0005634">
    <property type="term" value="C:nucleus"/>
    <property type="evidence" value="ECO:0007669"/>
    <property type="project" value="UniProtKB-SubCell"/>
</dbReference>
<organism evidence="5 6">
    <name type="scientific">Aspergillus caelatus</name>
    <dbReference type="NCBI Taxonomy" id="61420"/>
    <lineage>
        <taxon>Eukaryota</taxon>
        <taxon>Fungi</taxon>
        <taxon>Dikarya</taxon>
        <taxon>Ascomycota</taxon>
        <taxon>Pezizomycotina</taxon>
        <taxon>Eurotiomycetes</taxon>
        <taxon>Eurotiomycetidae</taxon>
        <taxon>Eurotiales</taxon>
        <taxon>Aspergillaceae</taxon>
        <taxon>Aspergillus</taxon>
        <taxon>Aspergillus subgen. Circumdati</taxon>
    </lineage>
</organism>
<name>A0A5N7A5M9_9EURO</name>
<evidence type="ECO:0000259" key="4">
    <source>
        <dbReference type="Pfam" id="PF04825"/>
    </source>
</evidence>
<accession>A0A5N7A5M9</accession>
<dbReference type="InterPro" id="IPR039781">
    <property type="entry name" value="Rad21/Rec8-like"/>
</dbReference>
<dbReference type="GO" id="GO:0030892">
    <property type="term" value="C:mitotic cohesin complex"/>
    <property type="evidence" value="ECO:0007669"/>
    <property type="project" value="TreeGrafter"/>
</dbReference>
<gene>
    <name evidence="5" type="ORF">BDV27DRAFT_144689</name>
</gene>
<dbReference type="PANTHER" id="PTHR12585:SF70">
    <property type="entry name" value="RAD21_REC8 N TERMINAL DOMAIN PROTEIN (AFU_ORTHOLOGUE AFUA_6G02900)"/>
    <property type="match status" value="1"/>
</dbReference>
<dbReference type="Pfam" id="PF04825">
    <property type="entry name" value="Rad21_Rec8_N"/>
    <property type="match status" value="1"/>
</dbReference>
<dbReference type="RefSeq" id="XP_031928245.1">
    <property type="nucleotide sequence ID" value="XM_032070292.1"/>
</dbReference>
<dbReference type="Proteomes" id="UP000326268">
    <property type="component" value="Unassembled WGS sequence"/>
</dbReference>
<dbReference type="GO" id="GO:0003682">
    <property type="term" value="F:chromatin binding"/>
    <property type="evidence" value="ECO:0007669"/>
    <property type="project" value="TreeGrafter"/>
</dbReference>
<dbReference type="OrthoDB" id="5427633at2759"/>
<evidence type="ECO:0000256" key="1">
    <source>
        <dbReference type="ARBA" id="ARBA00004123"/>
    </source>
</evidence>
<evidence type="ECO:0000256" key="2">
    <source>
        <dbReference type="ARBA" id="ARBA00023242"/>
    </source>
</evidence>
<keyword evidence="2" id="KW-0539">Nucleus</keyword>
<dbReference type="GO" id="GO:0007064">
    <property type="term" value="P:mitotic sister chromatid cohesion"/>
    <property type="evidence" value="ECO:0007669"/>
    <property type="project" value="TreeGrafter"/>
</dbReference>
<evidence type="ECO:0000313" key="5">
    <source>
        <dbReference type="EMBL" id="KAE8365164.1"/>
    </source>
</evidence>
<feature type="domain" description="Rad21/Rec8-like protein N-terminal" evidence="4">
    <location>
        <begin position="1"/>
        <end position="107"/>
    </location>
</feature>
<evidence type="ECO:0000256" key="3">
    <source>
        <dbReference type="SAM" id="MobiDB-lite"/>
    </source>
</evidence>
<dbReference type="GeneID" id="43654738"/>
<comment type="subcellular location">
    <subcellularLocation>
        <location evidence="1">Nucleus</location>
    </subcellularLocation>
</comment>